<dbReference type="RefSeq" id="WP_012793327.1">
    <property type="nucleotide sequence ID" value="NC_013132.1"/>
</dbReference>
<dbReference type="InterPro" id="IPR023296">
    <property type="entry name" value="Glyco_hydro_beta-prop_sf"/>
</dbReference>
<dbReference type="SUPFAM" id="SSF75005">
    <property type="entry name" value="Arabinanase/levansucrase/invertase"/>
    <property type="match status" value="1"/>
</dbReference>
<evidence type="ECO:0000259" key="6">
    <source>
        <dbReference type="SMART" id="SM00813"/>
    </source>
</evidence>
<dbReference type="Gene3D" id="2.60.120.260">
    <property type="entry name" value="Galactose-binding domain-like"/>
    <property type="match status" value="1"/>
</dbReference>
<dbReference type="Pfam" id="PF02018">
    <property type="entry name" value="CBM_4_9"/>
    <property type="match status" value="1"/>
</dbReference>
<dbReference type="InterPro" id="IPR017853">
    <property type="entry name" value="GH"/>
</dbReference>
<dbReference type="InterPro" id="IPR055133">
    <property type="entry name" value="BT_3657-like_N"/>
</dbReference>
<evidence type="ECO:0000313" key="7">
    <source>
        <dbReference type="EMBL" id="ACU63160.1"/>
    </source>
</evidence>
<evidence type="ECO:0000256" key="4">
    <source>
        <dbReference type="ARBA" id="ARBA00022729"/>
    </source>
</evidence>
<keyword evidence="5" id="KW-0378">Hydrolase</keyword>
<reference evidence="7 8" key="2">
    <citation type="journal article" date="2010" name="Stand. Genomic Sci.">
        <title>Complete genome sequence of Chitinophaga pinensis type strain (UQM 2034).</title>
        <authorList>
            <person name="Glavina Del Rio T."/>
            <person name="Abt B."/>
            <person name="Spring S."/>
            <person name="Lapidus A."/>
            <person name="Nolan M."/>
            <person name="Tice H."/>
            <person name="Copeland A."/>
            <person name="Cheng J.F."/>
            <person name="Chen F."/>
            <person name="Bruce D."/>
            <person name="Goodwin L."/>
            <person name="Pitluck S."/>
            <person name="Ivanova N."/>
            <person name="Mavromatis K."/>
            <person name="Mikhailova N."/>
            <person name="Pati A."/>
            <person name="Chen A."/>
            <person name="Palaniappan K."/>
            <person name="Land M."/>
            <person name="Hauser L."/>
            <person name="Chang Y.J."/>
            <person name="Jeffries C.D."/>
            <person name="Chain P."/>
            <person name="Saunders E."/>
            <person name="Detter J.C."/>
            <person name="Brettin T."/>
            <person name="Rohde M."/>
            <person name="Goker M."/>
            <person name="Bristow J."/>
            <person name="Eisen J.A."/>
            <person name="Markowitz V."/>
            <person name="Hugenholtz P."/>
            <person name="Kyrpides N.C."/>
            <person name="Klenk H.P."/>
            <person name="Lucas S."/>
        </authorList>
    </citation>
    <scope>NUCLEOTIDE SEQUENCE [LARGE SCALE GENOMIC DNA]</scope>
    <source>
        <strain evidence="8">ATCC 43595 / DSM 2588 / LMG 13176 / NBRC 15968 / NCIMB 11800 / UQM 2034</strain>
    </source>
</reference>
<reference evidence="8" key="1">
    <citation type="submission" date="2009-08" db="EMBL/GenBank/DDBJ databases">
        <title>The complete genome of Chitinophaga pinensis DSM 2588.</title>
        <authorList>
            <consortium name="US DOE Joint Genome Institute (JGI-PGF)"/>
            <person name="Lucas S."/>
            <person name="Copeland A."/>
            <person name="Lapidus A."/>
            <person name="Glavina del Rio T."/>
            <person name="Dalin E."/>
            <person name="Tice H."/>
            <person name="Bruce D."/>
            <person name="Goodwin L."/>
            <person name="Pitluck S."/>
            <person name="Kyrpides N."/>
            <person name="Mavromatis K."/>
            <person name="Ivanova N."/>
            <person name="Mikhailova N."/>
            <person name="Sims D."/>
            <person name="Meinche L."/>
            <person name="Brettin T."/>
            <person name="Detter J.C."/>
            <person name="Han C."/>
            <person name="Larimer F."/>
            <person name="Land M."/>
            <person name="Hauser L."/>
            <person name="Markowitz V."/>
            <person name="Cheng J.-F."/>
            <person name="Hugenholtz P."/>
            <person name="Woyke T."/>
            <person name="Wu D."/>
            <person name="Spring S."/>
            <person name="Klenk H.-P."/>
            <person name="Eisen J.A."/>
        </authorList>
    </citation>
    <scope>NUCLEOTIDE SEQUENCE [LARGE SCALE GENOMIC DNA]</scope>
    <source>
        <strain evidence="8">ATCC 43595 / DSM 2588 / LMG 13176 / NBRC 15968 / NCIMB 11800 / UQM 2034</strain>
    </source>
</reference>
<gene>
    <name evidence="7" type="ordered locus">Cpin_5739</name>
</gene>
<dbReference type="FunFam" id="3.20.20.80:FF:000090">
    <property type="entry name" value="Alpha-L-arabinofuranosidase A"/>
    <property type="match status" value="1"/>
</dbReference>
<evidence type="ECO:0000256" key="2">
    <source>
        <dbReference type="ARBA" id="ARBA00007186"/>
    </source>
</evidence>
<comment type="catalytic activity">
    <reaction evidence="1">
        <text>Hydrolysis of terminal non-reducing alpha-L-arabinofuranoside residues in alpha-L-arabinosides.</text>
        <dbReference type="EC" id="3.2.1.55"/>
    </reaction>
</comment>
<dbReference type="SUPFAM" id="SSF51445">
    <property type="entry name" value="(Trans)glycosidases"/>
    <property type="match status" value="1"/>
</dbReference>
<dbReference type="GO" id="GO:0046556">
    <property type="term" value="F:alpha-L-arabinofuranosidase activity"/>
    <property type="evidence" value="ECO:0007669"/>
    <property type="project" value="UniProtKB-EC"/>
</dbReference>
<dbReference type="InterPro" id="IPR013780">
    <property type="entry name" value="Glyco_hydro_b"/>
</dbReference>
<protein>
    <recommendedName>
        <fullName evidence="3">non-reducing end alpha-L-arabinofuranosidase</fullName>
        <ecNumber evidence="3">3.2.1.55</ecNumber>
    </recommendedName>
</protein>
<organism evidence="7 8">
    <name type="scientific">Chitinophaga pinensis (strain ATCC 43595 / DSM 2588 / LMG 13176 / NBRC 15968 / NCIMB 11800 / UQM 2034)</name>
    <dbReference type="NCBI Taxonomy" id="485918"/>
    <lineage>
        <taxon>Bacteria</taxon>
        <taxon>Pseudomonadati</taxon>
        <taxon>Bacteroidota</taxon>
        <taxon>Chitinophagia</taxon>
        <taxon>Chitinophagales</taxon>
        <taxon>Chitinophagaceae</taxon>
        <taxon>Chitinophaga</taxon>
    </lineage>
</organism>
<evidence type="ECO:0000256" key="1">
    <source>
        <dbReference type="ARBA" id="ARBA00001462"/>
    </source>
</evidence>
<keyword evidence="4" id="KW-0732">Signal</keyword>
<dbReference type="Pfam" id="PF06964">
    <property type="entry name" value="Alpha-L-AF_C"/>
    <property type="match status" value="1"/>
</dbReference>
<accession>A0A979G9F2</accession>
<dbReference type="SMART" id="SM00813">
    <property type="entry name" value="Alpha-L-AF_C"/>
    <property type="match status" value="1"/>
</dbReference>
<dbReference type="InterPro" id="IPR008979">
    <property type="entry name" value="Galactose-bd-like_sf"/>
</dbReference>
<evidence type="ECO:0000256" key="3">
    <source>
        <dbReference type="ARBA" id="ARBA00012670"/>
    </source>
</evidence>
<dbReference type="Proteomes" id="UP000002215">
    <property type="component" value="Chromosome"/>
</dbReference>
<dbReference type="EMBL" id="CP001699">
    <property type="protein sequence ID" value="ACU63160.1"/>
    <property type="molecule type" value="Genomic_DNA"/>
</dbReference>
<dbReference type="SUPFAM" id="SSF49785">
    <property type="entry name" value="Galactose-binding domain-like"/>
    <property type="match status" value="1"/>
</dbReference>
<dbReference type="InterPro" id="IPR003305">
    <property type="entry name" value="CenC_carb-bd"/>
</dbReference>
<dbReference type="Pfam" id="PF22848">
    <property type="entry name" value="ASD1_dom"/>
    <property type="match status" value="1"/>
</dbReference>
<dbReference type="Gene3D" id="2.60.40.1180">
    <property type="entry name" value="Golgi alpha-mannosidase II"/>
    <property type="match status" value="1"/>
</dbReference>
<dbReference type="KEGG" id="cpi:Cpin_5739"/>
<dbReference type="InterPro" id="IPR010720">
    <property type="entry name" value="Alpha-L-AF_C"/>
</dbReference>
<dbReference type="Gene3D" id="2.115.10.20">
    <property type="entry name" value="Glycosyl hydrolase domain, family 43"/>
    <property type="match status" value="1"/>
</dbReference>
<feature type="domain" description="Alpha-L-arabinofuranosidase C-terminal" evidence="6">
    <location>
        <begin position="670"/>
        <end position="846"/>
    </location>
</feature>
<dbReference type="InterPro" id="IPR055235">
    <property type="entry name" value="ASD1_cat"/>
</dbReference>
<dbReference type="Gene3D" id="3.20.20.80">
    <property type="entry name" value="Glycosidases"/>
    <property type="match status" value="1"/>
</dbReference>
<dbReference type="Pfam" id="PF22847">
    <property type="entry name" value="BT_3657-like_N"/>
    <property type="match status" value="1"/>
</dbReference>
<evidence type="ECO:0000313" key="8">
    <source>
        <dbReference type="Proteomes" id="UP000002215"/>
    </source>
</evidence>
<dbReference type="PANTHER" id="PTHR31776">
    <property type="entry name" value="ALPHA-L-ARABINOFURANOSIDASE 1"/>
    <property type="match status" value="1"/>
</dbReference>
<dbReference type="GO" id="GO:0046373">
    <property type="term" value="P:L-arabinose metabolic process"/>
    <property type="evidence" value="ECO:0007669"/>
    <property type="project" value="InterPro"/>
</dbReference>
<comment type="similarity">
    <text evidence="2">Belongs to the glycosyl hydrolase 51 family.</text>
</comment>
<evidence type="ECO:0000256" key="5">
    <source>
        <dbReference type="ARBA" id="ARBA00022801"/>
    </source>
</evidence>
<dbReference type="InterPro" id="IPR051563">
    <property type="entry name" value="Glycosyl_Hydrolase_51"/>
</dbReference>
<name>A0A979G9F2_CHIPD</name>
<sequence>MKHWLYLAVLTCLTHTVWAKNDPDSVYLFSYATEKNNHHNGLHFAWSRDQEQWHPIGNEWGYLKSDYGRWGAEKRMFAPYLISGPDGNWHCVWGLNDKEHVFAHAASPDLIHWKRQSYPVMQAGSNVLQPVSWYDAAQQQYNIIYTTSDNKYYQTTTKDFTTYSPAAEVPASAYRHHTISVNLPSGKTSGQLHRVPWKVADQLIKTYEGKLYKMEQYSESTARDSARFAGISNLKATITIQPELAKPISDLLFGVFFEDINYAADGGLYAELIQNRDFEYALSDKEGRDQQWTHTHSWQLRGTQSTFTVDTTAPLHGNNRHYAVLDTKEPGAILSNTGFDGISVSKGEKYQFSLFSKGKGKLQVRLVGQDNAVLAQTTLSLNTPDWRQYKATLTAGSTTANAHLELLPLTKGGLDLDLISLFPAKTFRNRPNGLRPDLAQTIADIHPRFIRFPGGCVAHGDGLGNMYRWKNTLGPLETRKPQRNLWGYHQSAGLGYFEYFQYCEDIGAEPLPVVPAGVPCQNSGVGGGGQQGGIPMTEMDDYVQEVLDLVEYANGNVSTTWGKKRAAAGHPAPFHLKYIGIGNEDLITDVFEERFTMIYKAMQAKHPEITVIGTVGPFYEGTDYEEGWALAEKLKVPMVDEHYYETSGWFINNQDFYDKYDRSRSKVYLGEYAAHLPGAKVNLETALSEAIYLTGVERNGDIVSMTSYAPLLAKEGHTQWNPDLIYFNNTDIKLTTGYQVQKLFGNNAGNEYLPNTISLSTNKKTLNKRIAVSVVRDSKTKDVIIKLVNISPFSIPSTIDLGALNIAGKTGVMTTLQGDPSSRDAKPVSTNITVASTFNTGLPAYSFSIIRIKTM</sequence>
<proteinExistence type="inferred from homology"/>
<dbReference type="AlphaFoldDB" id="A0A979G9F2"/>
<dbReference type="PANTHER" id="PTHR31776:SF26">
    <property type="entry name" value="SECRETED ARABINOSIDASE"/>
    <property type="match status" value="1"/>
</dbReference>
<dbReference type="EC" id="3.2.1.55" evidence="3"/>
<dbReference type="OrthoDB" id="9758333at2"/>